<accession>A0A917D8S0</accession>
<reference evidence="1" key="1">
    <citation type="journal article" date="2014" name="Int. J. Syst. Evol. Microbiol.">
        <title>Complete genome sequence of Corynebacterium casei LMG S-19264T (=DSM 44701T), isolated from a smear-ripened cheese.</title>
        <authorList>
            <consortium name="US DOE Joint Genome Institute (JGI-PGF)"/>
            <person name="Walter F."/>
            <person name="Albersmeier A."/>
            <person name="Kalinowski J."/>
            <person name="Ruckert C."/>
        </authorList>
    </citation>
    <scope>NUCLEOTIDE SEQUENCE</scope>
    <source>
        <strain evidence="1">CGMCC 1.15493</strain>
    </source>
</reference>
<evidence type="ECO:0000313" key="1">
    <source>
        <dbReference type="EMBL" id="GGD09840.1"/>
    </source>
</evidence>
<dbReference type="EMBL" id="BMJJ01000002">
    <property type="protein sequence ID" value="GGD09840.1"/>
    <property type="molecule type" value="Genomic_DNA"/>
</dbReference>
<proteinExistence type="predicted"/>
<keyword evidence="2" id="KW-1185">Reference proteome</keyword>
<sequence length="93" mass="10041">MAAMPNLHWFDALQHVYIAMQMFPPRYFAKFSPPGSPWRAFFCLCASAAAGRGDDALGDEGSHGQAEAGGSWETGLRAVLEGGQSATMRALHR</sequence>
<evidence type="ECO:0000313" key="2">
    <source>
        <dbReference type="Proteomes" id="UP000613160"/>
    </source>
</evidence>
<comment type="caution">
    <text evidence="1">The sequence shown here is derived from an EMBL/GenBank/DDBJ whole genome shotgun (WGS) entry which is preliminary data.</text>
</comment>
<dbReference type="Proteomes" id="UP000613160">
    <property type="component" value="Unassembled WGS sequence"/>
</dbReference>
<reference evidence="1" key="2">
    <citation type="submission" date="2020-09" db="EMBL/GenBank/DDBJ databases">
        <authorList>
            <person name="Sun Q."/>
            <person name="Zhou Y."/>
        </authorList>
    </citation>
    <scope>NUCLEOTIDE SEQUENCE</scope>
    <source>
        <strain evidence="1">CGMCC 1.15493</strain>
    </source>
</reference>
<organism evidence="1 2">
    <name type="scientific">Aureimonas glaciei</name>
    <dbReference type="NCBI Taxonomy" id="1776957"/>
    <lineage>
        <taxon>Bacteria</taxon>
        <taxon>Pseudomonadati</taxon>
        <taxon>Pseudomonadota</taxon>
        <taxon>Alphaproteobacteria</taxon>
        <taxon>Hyphomicrobiales</taxon>
        <taxon>Aurantimonadaceae</taxon>
        <taxon>Aureimonas</taxon>
    </lineage>
</organism>
<name>A0A917D8S0_9HYPH</name>
<gene>
    <name evidence="1" type="ORF">GCM10011335_10950</name>
</gene>
<dbReference type="AlphaFoldDB" id="A0A917D8S0"/>
<protein>
    <submittedName>
        <fullName evidence="1">Uncharacterized protein</fullName>
    </submittedName>
</protein>